<organism evidence="2 3">
    <name type="scientific">Streptomyces mutabilis</name>
    <dbReference type="NCBI Taxonomy" id="67332"/>
    <lineage>
        <taxon>Bacteria</taxon>
        <taxon>Bacillati</taxon>
        <taxon>Actinomycetota</taxon>
        <taxon>Actinomycetes</taxon>
        <taxon>Kitasatosporales</taxon>
        <taxon>Streptomycetaceae</taxon>
        <taxon>Streptomyces</taxon>
    </lineage>
</organism>
<feature type="region of interest" description="Disordered" evidence="1">
    <location>
        <begin position="24"/>
        <end position="45"/>
    </location>
</feature>
<name>A0A086N822_9ACTN</name>
<dbReference type="HOGENOM" id="CLU_2036758_0_0_11"/>
<accession>A0A086N822</accession>
<evidence type="ECO:0000256" key="1">
    <source>
        <dbReference type="SAM" id="MobiDB-lite"/>
    </source>
</evidence>
<dbReference type="EMBL" id="JNFQ01000001">
    <property type="protein sequence ID" value="KFG77290.1"/>
    <property type="molecule type" value="Genomic_DNA"/>
</dbReference>
<proteinExistence type="predicted"/>
<feature type="compositionally biased region" description="Low complexity" evidence="1">
    <location>
        <begin position="28"/>
        <end position="41"/>
    </location>
</feature>
<reference evidence="2 3" key="1">
    <citation type="submission" date="2014-05" db="EMBL/GenBank/DDBJ databases">
        <title>Complete genome sequence of the Streptomyces mutabilis TRM45540.</title>
        <authorList>
            <person name="Luo X."/>
            <person name="Zhang L."/>
        </authorList>
    </citation>
    <scope>NUCLEOTIDE SEQUENCE [LARGE SCALE GENOMIC DNA]</scope>
    <source>
        <strain evidence="2 3">TRM45540</strain>
    </source>
</reference>
<gene>
    <name evidence="2" type="ORF">FM21_14960</name>
</gene>
<dbReference type="STRING" id="1915400.FM21_14960"/>
<evidence type="ECO:0000313" key="2">
    <source>
        <dbReference type="EMBL" id="KFG77290.1"/>
    </source>
</evidence>
<protein>
    <submittedName>
        <fullName evidence="2">Uncharacterized protein</fullName>
    </submittedName>
</protein>
<evidence type="ECO:0000313" key="3">
    <source>
        <dbReference type="Proteomes" id="UP000029095"/>
    </source>
</evidence>
<dbReference type="Proteomes" id="UP000029095">
    <property type="component" value="Unassembled WGS sequence"/>
</dbReference>
<dbReference type="AlphaFoldDB" id="A0A086N822"/>
<comment type="caution">
    <text evidence="2">The sequence shown here is derived from an EMBL/GenBank/DDBJ whole genome shotgun (WGS) entry which is preliminary data.</text>
</comment>
<sequence>MAGAVAARIECPALRIAGTVMTLPPTPRKAATAPTGAPTAARRGRRDLVQEQVRDAALPAGDVVVGLELDLREQFAQQLCRACLAAPDTGVTNAAWAARTAMSERSFTRRFRAQAGDSPAV</sequence>
<keyword evidence="3" id="KW-1185">Reference proteome</keyword>